<evidence type="ECO:0000313" key="1">
    <source>
        <dbReference type="EMBL" id="EZA58653.1"/>
    </source>
</evidence>
<gene>
    <name evidence="1" type="ORF">X777_14822</name>
</gene>
<sequence length="52" mass="6074">MIGIAISLSGNRIVDVQTVSRMRTRRQKESERVDLSKSWLTKRRDFLPGTFH</sequence>
<proteinExistence type="predicted"/>
<accession>A0A026WRU6</accession>
<evidence type="ECO:0000313" key="2">
    <source>
        <dbReference type="Proteomes" id="UP000053097"/>
    </source>
</evidence>
<organism evidence="1 2">
    <name type="scientific">Ooceraea biroi</name>
    <name type="common">Clonal raider ant</name>
    <name type="synonym">Cerapachys biroi</name>
    <dbReference type="NCBI Taxonomy" id="2015173"/>
    <lineage>
        <taxon>Eukaryota</taxon>
        <taxon>Metazoa</taxon>
        <taxon>Ecdysozoa</taxon>
        <taxon>Arthropoda</taxon>
        <taxon>Hexapoda</taxon>
        <taxon>Insecta</taxon>
        <taxon>Pterygota</taxon>
        <taxon>Neoptera</taxon>
        <taxon>Endopterygota</taxon>
        <taxon>Hymenoptera</taxon>
        <taxon>Apocrita</taxon>
        <taxon>Aculeata</taxon>
        <taxon>Formicoidea</taxon>
        <taxon>Formicidae</taxon>
        <taxon>Dorylinae</taxon>
        <taxon>Ooceraea</taxon>
    </lineage>
</organism>
<keyword evidence="2" id="KW-1185">Reference proteome</keyword>
<name>A0A026WRU6_OOCBI</name>
<dbReference type="EMBL" id="KK107119">
    <property type="protein sequence ID" value="EZA58653.1"/>
    <property type="molecule type" value="Genomic_DNA"/>
</dbReference>
<dbReference type="Proteomes" id="UP000053097">
    <property type="component" value="Unassembled WGS sequence"/>
</dbReference>
<reference evidence="1 2" key="1">
    <citation type="journal article" date="2014" name="Curr. Biol.">
        <title>The genome of the clonal raider ant Cerapachys biroi.</title>
        <authorList>
            <person name="Oxley P.R."/>
            <person name="Ji L."/>
            <person name="Fetter-Pruneda I."/>
            <person name="McKenzie S.K."/>
            <person name="Li C."/>
            <person name="Hu H."/>
            <person name="Zhang G."/>
            <person name="Kronauer D.J."/>
        </authorList>
    </citation>
    <scope>NUCLEOTIDE SEQUENCE [LARGE SCALE GENOMIC DNA]</scope>
</reference>
<protein>
    <submittedName>
        <fullName evidence="1">Uncharacterized protein</fullName>
    </submittedName>
</protein>
<dbReference type="AlphaFoldDB" id="A0A026WRU6"/>